<evidence type="ECO:0000313" key="2">
    <source>
        <dbReference type="Proteomes" id="UP000319486"/>
    </source>
</evidence>
<dbReference type="Pfam" id="PF04820">
    <property type="entry name" value="Trp_halogenase"/>
    <property type="match status" value="1"/>
</dbReference>
<accession>A0A502BZT3</accession>
<dbReference type="Gene3D" id="3.50.50.60">
    <property type="entry name" value="FAD/NAD(P)-binding domain"/>
    <property type="match status" value="1"/>
</dbReference>
<protein>
    <submittedName>
        <fullName evidence="1">Halogenase</fullName>
    </submittedName>
</protein>
<dbReference type="Proteomes" id="UP000319486">
    <property type="component" value="Unassembled WGS sequence"/>
</dbReference>
<keyword evidence="2" id="KW-1185">Reference proteome</keyword>
<comment type="caution">
    <text evidence="1">The sequence shown here is derived from an EMBL/GenBank/DDBJ whole genome shotgun (WGS) entry which is preliminary data.</text>
</comment>
<dbReference type="InterPro" id="IPR006905">
    <property type="entry name" value="Flavin_halogenase"/>
</dbReference>
<dbReference type="Pfam" id="PF13450">
    <property type="entry name" value="NAD_binding_8"/>
    <property type="match status" value="1"/>
</dbReference>
<dbReference type="InterPro" id="IPR050816">
    <property type="entry name" value="Flavin-dep_Halogenase_NPB"/>
</dbReference>
<name>A0A502BZT3_9GAMM</name>
<dbReference type="SUPFAM" id="SSF51905">
    <property type="entry name" value="FAD/NAD(P)-binding domain"/>
    <property type="match status" value="1"/>
</dbReference>
<dbReference type="InterPro" id="IPR036188">
    <property type="entry name" value="FAD/NAD-bd_sf"/>
</dbReference>
<reference evidence="1 2" key="1">
    <citation type="journal article" date="2019" name="Environ. Microbiol.">
        <title>Species interactions and distinct microbial communities in high Arctic permafrost affected cryosols are associated with the CH4 and CO2 gas fluxes.</title>
        <authorList>
            <person name="Altshuler I."/>
            <person name="Hamel J."/>
            <person name="Turney S."/>
            <person name="Magnuson E."/>
            <person name="Levesque R."/>
            <person name="Greer C."/>
            <person name="Whyte L.G."/>
        </authorList>
    </citation>
    <scope>NUCLEOTIDE SEQUENCE [LARGE SCALE GENOMIC DNA]</scope>
    <source>
        <strain evidence="1 2">S13Y</strain>
    </source>
</reference>
<gene>
    <name evidence="1" type="ORF">EAH88_13800</name>
</gene>
<dbReference type="EMBL" id="RCZO01000008">
    <property type="protein sequence ID" value="TPG06407.1"/>
    <property type="molecule type" value="Genomic_DNA"/>
</dbReference>
<dbReference type="GO" id="GO:0004497">
    <property type="term" value="F:monooxygenase activity"/>
    <property type="evidence" value="ECO:0007669"/>
    <property type="project" value="InterPro"/>
</dbReference>
<dbReference type="AlphaFoldDB" id="A0A502BZT3"/>
<dbReference type="PANTHER" id="PTHR43747">
    <property type="entry name" value="FAD-BINDING PROTEIN"/>
    <property type="match status" value="1"/>
</dbReference>
<proteinExistence type="predicted"/>
<dbReference type="PANTHER" id="PTHR43747:SF1">
    <property type="entry name" value="SLR1998 PROTEIN"/>
    <property type="match status" value="1"/>
</dbReference>
<dbReference type="RefSeq" id="WP_140653695.1">
    <property type="nucleotide sequence ID" value="NZ_RCZO01000008.1"/>
</dbReference>
<sequence length="526" mass="58965">MSETTHEAVILGGGLAGLCLALQLRGEFPDMDILVLERNHHPLPAAAHKVGESTVEIGAHYFDHTLGLREHMDTAHIRKFGLRYFFSDGRDDVHNTTELGVSRILPIPSYQIDRGIFENFLGEEARRRGIDFRDGATVKGFTVGEHGATHTVRFIDADGEHTAGARWLLDASGRAALLRRRFELTLDNGHHANAVWFRMGAKLDIDSWTDDADWRGRVSPPERWRSTNHLMGAGYWAWLIPLGSGAHSVGIVTDAAMHPLEGMRDFELALAWLHARQPAMGRAIAAERDSLLDFRFLRDYSHSSKQLFSADRWALTGEAGTFLDPFYSPGSDFIAIANTYIVALIGHDRAGRNIAPYAHFYEKLFFSFYENTLALFRDQYPLFGNAEVLPAKVIWDYAYYWGVLCQLMFQQRLTDLNLLGDMRPELEHAQALNTRMQQLFRLWHAAGGGQSRREMLDQCALTWFAELNASLTDPLDDAGIRTRLRDNVRLLDGIADALTLQAGGADARLRAPLSGQPRPPLFNAAA</sequence>
<organism evidence="1 2">
    <name type="scientific">Rhodanobacter glycinis</name>
    <dbReference type="NCBI Taxonomy" id="582702"/>
    <lineage>
        <taxon>Bacteria</taxon>
        <taxon>Pseudomonadati</taxon>
        <taxon>Pseudomonadota</taxon>
        <taxon>Gammaproteobacteria</taxon>
        <taxon>Lysobacterales</taxon>
        <taxon>Rhodanobacteraceae</taxon>
        <taxon>Rhodanobacter</taxon>
    </lineage>
</organism>
<evidence type="ECO:0000313" key="1">
    <source>
        <dbReference type="EMBL" id="TPG06407.1"/>
    </source>
</evidence>